<evidence type="ECO:0000256" key="1">
    <source>
        <dbReference type="ARBA" id="ARBA00004123"/>
    </source>
</evidence>
<protein>
    <recommendedName>
        <fullName evidence="7">Small nuclear ribonucleoprotein-associated protein</fullName>
    </recommendedName>
</protein>
<dbReference type="GeneTree" id="ENSGT00940000155052"/>
<dbReference type="GO" id="GO:0005685">
    <property type="term" value="C:U1 snRNP"/>
    <property type="evidence" value="ECO:0007669"/>
    <property type="project" value="TreeGrafter"/>
</dbReference>
<comment type="subcellular location">
    <subcellularLocation>
        <location evidence="1 7">Nucleus</location>
    </subcellularLocation>
</comment>
<dbReference type="Proteomes" id="UP000242638">
    <property type="component" value="Unassembled WGS sequence"/>
</dbReference>
<dbReference type="InterPro" id="IPR017131">
    <property type="entry name" value="snRNP-assoc_SmB/SmN"/>
</dbReference>
<dbReference type="GO" id="GO:0005737">
    <property type="term" value="C:cytoplasm"/>
    <property type="evidence" value="ECO:0007669"/>
    <property type="project" value="TreeGrafter"/>
</dbReference>
<keyword evidence="4 7" id="KW-0694">RNA-binding</keyword>
<dbReference type="GO" id="GO:0003723">
    <property type="term" value="F:RNA binding"/>
    <property type="evidence" value="ECO:0007669"/>
    <property type="project" value="UniProtKB-KW"/>
</dbReference>
<dbReference type="PANTHER" id="PTHR10701:SF24">
    <property type="entry name" value="SMALL NUCLEAR RIBONUCLEOPROTEIN-ASSOCIATED PROTEIN N"/>
    <property type="match status" value="1"/>
</dbReference>
<dbReference type="InterPro" id="IPR047575">
    <property type="entry name" value="Sm"/>
</dbReference>
<dbReference type="SMART" id="SM00651">
    <property type="entry name" value="Sm"/>
    <property type="match status" value="1"/>
</dbReference>
<dbReference type="OMA" id="KMINYRM"/>
<dbReference type="InterPro" id="IPR050914">
    <property type="entry name" value="snRNP_SmB/NAA38-like"/>
</dbReference>
<evidence type="ECO:0000313" key="10">
    <source>
        <dbReference type="Ensembl" id="ENSPREP00000022980.1"/>
    </source>
</evidence>
<dbReference type="Bgee" id="ENSPREG00000015515">
    <property type="expression patterns" value="Expressed in caudal fin and 1 other cell type or tissue"/>
</dbReference>
<reference evidence="11" key="1">
    <citation type="submission" date="2013-11" db="EMBL/GenBank/DDBJ databases">
        <title>The genomic landscape of the Guanapo guppy.</title>
        <authorList>
            <person name="Kuenstner A."/>
            <person name="Dreyer C."/>
        </authorList>
    </citation>
    <scope>NUCLEOTIDE SEQUENCE</scope>
    <source>
        <strain evidence="11">Guanapo</strain>
    </source>
</reference>
<keyword evidence="3" id="KW-0677">Repeat</keyword>
<dbReference type="STRING" id="8081.ENSPREP00000022980"/>
<dbReference type="GO" id="GO:0005682">
    <property type="term" value="C:U5 snRNP"/>
    <property type="evidence" value="ECO:0007669"/>
    <property type="project" value="TreeGrafter"/>
</dbReference>
<feature type="region of interest" description="Disordered" evidence="8">
    <location>
        <begin position="162"/>
        <end position="217"/>
    </location>
</feature>
<keyword evidence="11" id="KW-1185">Reference proteome</keyword>
<feature type="domain" description="Sm" evidence="9">
    <location>
        <begin position="1"/>
        <end position="81"/>
    </location>
</feature>
<comment type="similarity">
    <text evidence="2 7">Belongs to the snRNP SmB/SmN family.</text>
</comment>
<dbReference type="GO" id="GO:0005686">
    <property type="term" value="C:U2 snRNP"/>
    <property type="evidence" value="ECO:0007669"/>
    <property type="project" value="TreeGrafter"/>
</dbReference>
<dbReference type="PIRSF" id="PIRSF037187">
    <property type="entry name" value="snRNP_SmB/SmN"/>
    <property type="match status" value="1"/>
</dbReference>
<dbReference type="Pfam" id="PF01423">
    <property type="entry name" value="LSM"/>
    <property type="match status" value="1"/>
</dbReference>
<feature type="compositionally biased region" description="Pro residues" evidence="8">
    <location>
        <begin position="164"/>
        <end position="183"/>
    </location>
</feature>
<reference evidence="10" key="3">
    <citation type="submission" date="2025-09" db="UniProtKB">
        <authorList>
            <consortium name="Ensembl"/>
        </authorList>
    </citation>
    <scope>IDENTIFICATION</scope>
    <source>
        <strain evidence="10">Guanapo</strain>
    </source>
</reference>
<dbReference type="GO" id="GO:0070990">
    <property type="term" value="F:snRNP binding"/>
    <property type="evidence" value="ECO:0007669"/>
    <property type="project" value="TreeGrafter"/>
</dbReference>
<dbReference type="GO" id="GO:0071013">
    <property type="term" value="C:catalytic step 2 spliceosome"/>
    <property type="evidence" value="ECO:0007669"/>
    <property type="project" value="TreeGrafter"/>
</dbReference>
<dbReference type="SUPFAM" id="SSF50182">
    <property type="entry name" value="Sm-like ribonucleoproteins"/>
    <property type="match status" value="1"/>
</dbReference>
<dbReference type="FunFam" id="2.30.30.100:FF:000004">
    <property type="entry name" value="Small nuclear ribonucleoprotein-associated proteins"/>
    <property type="match status" value="1"/>
</dbReference>
<dbReference type="PROSITE" id="PS52002">
    <property type="entry name" value="SM"/>
    <property type="match status" value="1"/>
</dbReference>
<evidence type="ECO:0000313" key="11">
    <source>
        <dbReference type="Proteomes" id="UP000242638"/>
    </source>
</evidence>
<evidence type="ECO:0000256" key="8">
    <source>
        <dbReference type="SAM" id="MobiDB-lite"/>
    </source>
</evidence>
<evidence type="ECO:0000259" key="9">
    <source>
        <dbReference type="PROSITE" id="PS52002"/>
    </source>
</evidence>
<organism evidence="10 11">
    <name type="scientific">Poecilia reticulata</name>
    <name type="common">Guppy</name>
    <name type="synonym">Acanthophacelus reticulatus</name>
    <dbReference type="NCBI Taxonomy" id="8081"/>
    <lineage>
        <taxon>Eukaryota</taxon>
        <taxon>Metazoa</taxon>
        <taxon>Chordata</taxon>
        <taxon>Craniata</taxon>
        <taxon>Vertebrata</taxon>
        <taxon>Euteleostomi</taxon>
        <taxon>Actinopterygii</taxon>
        <taxon>Neopterygii</taxon>
        <taxon>Teleostei</taxon>
        <taxon>Neoteleostei</taxon>
        <taxon>Acanthomorphata</taxon>
        <taxon>Ovalentaria</taxon>
        <taxon>Atherinomorphae</taxon>
        <taxon>Cyprinodontiformes</taxon>
        <taxon>Poeciliidae</taxon>
        <taxon>Poeciliinae</taxon>
        <taxon>Poecilia</taxon>
    </lineage>
</organism>
<evidence type="ECO:0000256" key="7">
    <source>
        <dbReference type="PIRNR" id="PIRNR037187"/>
    </source>
</evidence>
<reference evidence="10" key="2">
    <citation type="submission" date="2025-08" db="UniProtKB">
        <authorList>
            <consortium name="Ensembl"/>
        </authorList>
    </citation>
    <scope>IDENTIFICATION</scope>
    <source>
        <strain evidence="10">Guanapo</strain>
    </source>
</reference>
<evidence type="ECO:0000256" key="3">
    <source>
        <dbReference type="ARBA" id="ARBA00022737"/>
    </source>
</evidence>
<dbReference type="GO" id="GO:0046540">
    <property type="term" value="C:U4/U6 x U5 tri-snRNP complex"/>
    <property type="evidence" value="ECO:0007669"/>
    <property type="project" value="TreeGrafter"/>
</dbReference>
<accession>A0A3P9PMK0</accession>
<evidence type="ECO:0000256" key="5">
    <source>
        <dbReference type="ARBA" id="ARBA00023242"/>
    </source>
</evidence>
<feature type="compositionally biased region" description="Pro residues" evidence="8">
    <location>
        <begin position="190"/>
        <end position="217"/>
    </location>
</feature>
<dbReference type="InterPro" id="IPR010920">
    <property type="entry name" value="LSM_dom_sf"/>
</dbReference>
<dbReference type="InterPro" id="IPR001163">
    <property type="entry name" value="Sm_dom_euk/arc"/>
</dbReference>
<proteinExistence type="inferred from homology"/>
<sequence>ISKMLQHIDFRMRCILQDGRIFIGTFKAFDKHMNLILCDCDEFRKIKPKNSKQPEREEKRVLGLVLLRGENLVSMTVEGPPPKDTGIARVPLAGVAGGPGVGRAAGRGVPAGAPMPQAPAGLAGPVRGVGGPSQQVTVCLMAVVGPLAPHWLLFSGSTPTGMMGPPPGMRPPMGPPMGMPPGPGRSAPMGMPPPGMRPPPPGMRGPPPPGMRPPPRP</sequence>
<dbReference type="GO" id="GO:0000398">
    <property type="term" value="P:mRNA splicing, via spliceosome"/>
    <property type="evidence" value="ECO:0007669"/>
    <property type="project" value="TreeGrafter"/>
</dbReference>
<dbReference type="GO" id="GO:0005687">
    <property type="term" value="C:U4 snRNP"/>
    <property type="evidence" value="ECO:0007669"/>
    <property type="project" value="TreeGrafter"/>
</dbReference>
<keyword evidence="5 7" id="KW-0539">Nucleus</keyword>
<dbReference type="Ensembl" id="ENSPRET00000023218.1">
    <property type="protein sequence ID" value="ENSPREP00000022980.1"/>
    <property type="gene ID" value="ENSPREG00000015515.1"/>
</dbReference>
<dbReference type="PANTHER" id="PTHR10701">
    <property type="entry name" value="SMALL NUCLEAR RIBONUCLEOPROTEIN-ASSOCIATED PROTEIN B AND N"/>
    <property type="match status" value="1"/>
</dbReference>
<dbReference type="CDD" id="cd01717">
    <property type="entry name" value="Sm_B"/>
    <property type="match status" value="1"/>
</dbReference>
<dbReference type="GO" id="GO:0071004">
    <property type="term" value="C:U2-type prespliceosome"/>
    <property type="evidence" value="ECO:0007669"/>
    <property type="project" value="TreeGrafter"/>
</dbReference>
<evidence type="ECO:0000256" key="4">
    <source>
        <dbReference type="ARBA" id="ARBA00022884"/>
    </source>
</evidence>
<evidence type="ECO:0000256" key="6">
    <source>
        <dbReference type="ARBA" id="ARBA00023274"/>
    </source>
</evidence>
<keyword evidence="6 7" id="KW-0687">Ribonucleoprotein</keyword>
<evidence type="ECO:0000256" key="2">
    <source>
        <dbReference type="ARBA" id="ARBA00009123"/>
    </source>
</evidence>
<dbReference type="Gene3D" id="2.30.30.100">
    <property type="match status" value="1"/>
</dbReference>
<name>A0A3P9PMK0_POERE</name>
<dbReference type="AlphaFoldDB" id="A0A3P9PMK0"/>